<dbReference type="CDD" id="cd05323">
    <property type="entry name" value="ADH_SDR_c_like"/>
    <property type="match status" value="1"/>
</dbReference>
<comment type="catalytic activity">
    <reaction evidence="20">
        <text>(15S)-hydroxy-(5Z,8Z,11Z,13E)-eicosatetraenoate + NAD(+) = 15-oxo-(5Z,8Z,11Z,13E)-eicosatetraenoate + NADH + H(+)</text>
        <dbReference type="Rhea" id="RHEA:23260"/>
        <dbReference type="ChEBI" id="CHEBI:15378"/>
        <dbReference type="ChEBI" id="CHEBI:57409"/>
        <dbReference type="ChEBI" id="CHEBI:57410"/>
        <dbReference type="ChEBI" id="CHEBI:57540"/>
        <dbReference type="ChEBI" id="CHEBI:57945"/>
        <dbReference type="EC" id="1.1.1.232"/>
    </reaction>
    <physiologicalReaction direction="left-to-right" evidence="20">
        <dbReference type="Rhea" id="RHEA:23261"/>
    </physiologicalReaction>
</comment>
<evidence type="ECO:0000256" key="1">
    <source>
        <dbReference type="ARBA" id="ARBA00006484"/>
    </source>
</evidence>
<keyword evidence="2" id="KW-0560">Oxidoreductase</keyword>
<comment type="catalytic activity">
    <reaction evidence="16">
        <text>lipoxin A4 + NAD(+) = 15-oxo-(5S,6R)-dihydroxy-(7E,9E,11Z,13E)-eicosatetraenoate + NADH + H(+)</text>
        <dbReference type="Rhea" id="RHEA:41572"/>
        <dbReference type="ChEBI" id="CHEBI:15378"/>
        <dbReference type="ChEBI" id="CHEBI:57540"/>
        <dbReference type="ChEBI" id="CHEBI:57945"/>
        <dbReference type="ChEBI" id="CHEBI:67026"/>
        <dbReference type="ChEBI" id="CHEBI:78311"/>
    </reaction>
    <physiologicalReaction direction="left-to-right" evidence="16">
        <dbReference type="Rhea" id="RHEA:41573"/>
    </physiologicalReaction>
</comment>
<evidence type="ECO:0000313" key="23">
    <source>
        <dbReference type="EMBL" id="KAJ7337177.1"/>
    </source>
</evidence>
<dbReference type="Pfam" id="PF00106">
    <property type="entry name" value="adh_short"/>
    <property type="match status" value="1"/>
</dbReference>
<dbReference type="PANTHER" id="PTHR44229:SF4">
    <property type="entry name" value="15-HYDROXYPROSTAGLANDIN DEHYDROGENASE [NAD(+)]"/>
    <property type="match status" value="1"/>
</dbReference>
<dbReference type="PROSITE" id="PS00061">
    <property type="entry name" value="ADH_SHORT"/>
    <property type="match status" value="1"/>
</dbReference>
<comment type="catalytic activity">
    <reaction evidence="17">
        <text>prostaglandin A1 + NAD(+) = 15-oxo-prostaglandin A1 + NADH + H(+)</text>
        <dbReference type="Rhea" id="RHEA:41263"/>
        <dbReference type="ChEBI" id="CHEBI:15378"/>
        <dbReference type="ChEBI" id="CHEBI:57398"/>
        <dbReference type="ChEBI" id="CHEBI:57540"/>
        <dbReference type="ChEBI" id="CHEBI:57945"/>
        <dbReference type="ChEBI" id="CHEBI:85072"/>
    </reaction>
    <physiologicalReaction direction="left-to-right" evidence="17">
        <dbReference type="Rhea" id="RHEA:41264"/>
    </physiologicalReaction>
</comment>
<evidence type="ECO:0000256" key="16">
    <source>
        <dbReference type="ARBA" id="ARBA00048535"/>
    </source>
</evidence>
<evidence type="ECO:0000256" key="18">
    <source>
        <dbReference type="ARBA" id="ARBA00048739"/>
    </source>
</evidence>
<dbReference type="OrthoDB" id="4131217at2759"/>
<name>A0A9X0CHT8_9CNID</name>
<evidence type="ECO:0000256" key="2">
    <source>
        <dbReference type="ARBA" id="ARBA00023002"/>
    </source>
</evidence>
<dbReference type="Proteomes" id="UP001163046">
    <property type="component" value="Unassembled WGS sequence"/>
</dbReference>
<comment type="caution">
    <text evidence="23">The sequence shown here is derived from an EMBL/GenBank/DDBJ whole genome shotgun (WGS) entry which is preliminary data.</text>
</comment>
<evidence type="ECO:0000256" key="4">
    <source>
        <dbReference type="ARBA" id="ARBA00039060"/>
    </source>
</evidence>
<keyword evidence="24" id="KW-1185">Reference proteome</keyword>
<evidence type="ECO:0000256" key="3">
    <source>
        <dbReference type="ARBA" id="ARBA00038968"/>
    </source>
</evidence>
<dbReference type="FunFam" id="3.40.50.720:FF:000149">
    <property type="entry name" value="15-hydroxyprostaglandin dehydrogenase [NAD(+)]"/>
    <property type="match status" value="1"/>
</dbReference>
<proteinExistence type="inferred from homology"/>
<dbReference type="PRINTS" id="PR00080">
    <property type="entry name" value="SDRFAMILY"/>
</dbReference>
<evidence type="ECO:0000256" key="15">
    <source>
        <dbReference type="ARBA" id="ARBA00048393"/>
    </source>
</evidence>
<comment type="catalytic activity">
    <reaction evidence="19">
        <text>resolvin D2 + NAD(+) = 16-oxoresolvin D2 + NADH + H(+)</text>
        <dbReference type="Rhea" id="RHEA:53588"/>
        <dbReference type="ChEBI" id="CHEBI:15378"/>
        <dbReference type="ChEBI" id="CHEBI:57540"/>
        <dbReference type="ChEBI" id="CHEBI:57945"/>
        <dbReference type="ChEBI" id="CHEBI:133367"/>
        <dbReference type="ChEBI" id="CHEBI:137498"/>
    </reaction>
    <physiologicalReaction direction="left-to-right" evidence="19">
        <dbReference type="Rhea" id="RHEA:53589"/>
    </physiologicalReaction>
</comment>
<comment type="catalytic activity">
    <reaction evidence="14">
        <text>resolvin D1 + NAD(+) = 17-oxoresolvin D1 + NADH + H(+)</text>
        <dbReference type="Rhea" id="RHEA:50128"/>
        <dbReference type="ChEBI" id="CHEBI:15378"/>
        <dbReference type="ChEBI" id="CHEBI:57540"/>
        <dbReference type="ChEBI" id="CHEBI:57945"/>
        <dbReference type="ChEBI" id="CHEBI:132079"/>
        <dbReference type="ChEBI" id="CHEBI:132081"/>
    </reaction>
    <physiologicalReaction direction="left-to-right" evidence="14">
        <dbReference type="Rhea" id="RHEA:50129"/>
    </physiologicalReaction>
</comment>
<evidence type="ECO:0000256" key="8">
    <source>
        <dbReference type="ARBA" id="ARBA00045705"/>
    </source>
</evidence>
<evidence type="ECO:0000256" key="9">
    <source>
        <dbReference type="ARBA" id="ARBA00047325"/>
    </source>
</evidence>
<dbReference type="PANTHER" id="PTHR44229">
    <property type="entry name" value="15-HYDROXYPROSTAGLANDIN DEHYDROGENASE [NAD(+)]"/>
    <property type="match status" value="1"/>
</dbReference>
<dbReference type="PRINTS" id="PR00081">
    <property type="entry name" value="GDHRDH"/>
</dbReference>
<dbReference type="InterPro" id="IPR002347">
    <property type="entry name" value="SDR_fam"/>
</dbReference>
<dbReference type="GO" id="GO:0005737">
    <property type="term" value="C:cytoplasm"/>
    <property type="evidence" value="ECO:0007669"/>
    <property type="project" value="TreeGrafter"/>
</dbReference>
<comment type="catalytic activity">
    <reaction evidence="9">
        <text>prostaglandin E1 + NAD(+) = 15-oxoprostaglandin E1 + NADH + H(+)</text>
        <dbReference type="Rhea" id="RHEA:16477"/>
        <dbReference type="ChEBI" id="CHEBI:15378"/>
        <dbReference type="ChEBI" id="CHEBI:57397"/>
        <dbReference type="ChEBI" id="CHEBI:57401"/>
        <dbReference type="ChEBI" id="CHEBI:57540"/>
        <dbReference type="ChEBI" id="CHEBI:57945"/>
    </reaction>
    <physiologicalReaction direction="left-to-right" evidence="9">
        <dbReference type="Rhea" id="RHEA:16478"/>
    </physiologicalReaction>
</comment>
<comment type="catalytic activity">
    <reaction evidence="18">
        <text>prostaglandin E2 + NAD(+) = 15-oxoprostaglandin E2 + NADH + H(+)</text>
        <dbReference type="Rhea" id="RHEA:11876"/>
        <dbReference type="ChEBI" id="CHEBI:15378"/>
        <dbReference type="ChEBI" id="CHEBI:57400"/>
        <dbReference type="ChEBI" id="CHEBI:57540"/>
        <dbReference type="ChEBI" id="CHEBI:57945"/>
        <dbReference type="ChEBI" id="CHEBI:606564"/>
        <dbReference type="EC" id="1.1.1.141"/>
    </reaction>
    <physiologicalReaction direction="left-to-right" evidence="18">
        <dbReference type="Rhea" id="RHEA:11877"/>
    </physiologicalReaction>
</comment>
<evidence type="ECO:0000313" key="24">
    <source>
        <dbReference type="Proteomes" id="UP001163046"/>
    </source>
</evidence>
<protein>
    <recommendedName>
        <fullName evidence="5">15-hydroxyprostaglandin dehydrogenase [NAD(+)]</fullName>
        <ecNumber evidence="3">1.1.1.141</ecNumber>
        <ecNumber evidence="4">1.1.1.232</ecNumber>
    </recommendedName>
    <alternativeName>
        <fullName evidence="7">Eicosanoid/docosanoid dehydrogenase [NAD(+)]</fullName>
    </alternativeName>
    <alternativeName>
        <fullName evidence="6">Prostaglandin dehydrogenase 1</fullName>
    </alternativeName>
</protein>
<dbReference type="InterPro" id="IPR020904">
    <property type="entry name" value="Sc_DH/Rdtase_CS"/>
</dbReference>
<comment type="function">
    <text evidence="8">Catalyzes the NAD-dependent dehydrogenation (oxidation) of a broad array of hydroxylated polyunsaturated fatty acids (mainly eicosanoids and docosanoids, including prostaglandins, lipoxins and resolvins), yielding their corresponding keto (oxo) metabolites. Decreases the levels of the pro-proliferative prostaglandins such as prostaglandin E2 (whose activity is increased in cancer because of an increase in the expression of cyclooxygenase 2) and generates oxo-fatty acid products that can profoundly influence cell function by abrogating pro-inflammatory cytokine expression. Converts resolvins E1, D1 and D2 to their oxo products, which represents a mode of resolvin inactivation. Resolvin E1 plays important roles during the resolution phase of acute inflammation, while resolvins D1 and D2 have a unique role in obesity-induced adipose inflammation.</text>
</comment>
<reference evidence="23" key="1">
    <citation type="submission" date="2023-01" db="EMBL/GenBank/DDBJ databases">
        <title>Genome assembly of the deep-sea coral Lophelia pertusa.</title>
        <authorList>
            <person name="Herrera S."/>
            <person name="Cordes E."/>
        </authorList>
    </citation>
    <scope>NUCLEOTIDE SEQUENCE</scope>
    <source>
        <strain evidence="23">USNM1676648</strain>
        <tissue evidence="23">Polyp</tissue>
    </source>
</reference>
<evidence type="ECO:0000256" key="5">
    <source>
        <dbReference type="ARBA" id="ARBA00040276"/>
    </source>
</evidence>
<sequence length="245" mass="26463">MKISGCIALVTGGASGIGRGICELLLQNGAKVAVIDVNDERGKEVEKTFGEKYGTGCIKFIRCDVSVEKDLKEAFSQVISLWGQIDIVCNNAAVLDEDNWNKTLNINLGGVIHGTLLGLEQMKSGSVIVNTSSTAGLSAWKLAPVYCATKNGIVAFSRSIANEAIRDKGIRVNCICPGRTDTEMDFPRHRLTKEEIEAQDSLPKQPVAEVAKGVVELIEDDTKIGEVLVVCMVDGTKYKQFTNKV</sequence>
<dbReference type="SUPFAM" id="SSF51735">
    <property type="entry name" value="NAD(P)-binding Rossmann-fold domains"/>
    <property type="match status" value="1"/>
</dbReference>
<dbReference type="GO" id="GO:0047034">
    <property type="term" value="F:15-hydroxyicosatetraenoate dehydrogenase activity"/>
    <property type="evidence" value="ECO:0007669"/>
    <property type="project" value="UniProtKB-EC"/>
</dbReference>
<comment type="catalytic activity">
    <reaction evidence="15">
        <text>resolvin D2 + NAD(+) = 7-oxoresolvin D2 + NADH + H(+)</text>
        <dbReference type="Rhea" id="RHEA:53584"/>
        <dbReference type="ChEBI" id="CHEBI:15378"/>
        <dbReference type="ChEBI" id="CHEBI:57540"/>
        <dbReference type="ChEBI" id="CHEBI:57945"/>
        <dbReference type="ChEBI" id="CHEBI:133367"/>
        <dbReference type="ChEBI" id="CHEBI:137497"/>
    </reaction>
    <physiologicalReaction direction="left-to-right" evidence="15">
        <dbReference type="Rhea" id="RHEA:53585"/>
    </physiologicalReaction>
</comment>
<evidence type="ECO:0000256" key="19">
    <source>
        <dbReference type="ARBA" id="ARBA00048921"/>
    </source>
</evidence>
<organism evidence="23 24">
    <name type="scientific">Desmophyllum pertusum</name>
    <dbReference type="NCBI Taxonomy" id="174260"/>
    <lineage>
        <taxon>Eukaryota</taxon>
        <taxon>Metazoa</taxon>
        <taxon>Cnidaria</taxon>
        <taxon>Anthozoa</taxon>
        <taxon>Hexacorallia</taxon>
        <taxon>Scleractinia</taxon>
        <taxon>Caryophylliina</taxon>
        <taxon>Caryophylliidae</taxon>
        <taxon>Desmophyllum</taxon>
    </lineage>
</organism>
<dbReference type="AlphaFoldDB" id="A0A9X0CHT8"/>
<evidence type="ECO:0000256" key="22">
    <source>
        <dbReference type="RuleBase" id="RU000363"/>
    </source>
</evidence>
<comment type="catalytic activity">
    <reaction evidence="12">
        <text>15-oxo-(5S,6R)-dihydroxy-(7E,9E,11Z)-eicosatrienoate + NADH + H(+) = (5S,6R,15S)-trihydroxy-(7E,9E,11Z)-eicosatrienoate + NAD(+)</text>
        <dbReference type="Rhea" id="RHEA:41596"/>
        <dbReference type="ChEBI" id="CHEBI:15378"/>
        <dbReference type="ChEBI" id="CHEBI:57540"/>
        <dbReference type="ChEBI" id="CHEBI:57945"/>
        <dbReference type="ChEBI" id="CHEBI:78325"/>
        <dbReference type="ChEBI" id="CHEBI:78329"/>
    </reaction>
    <physiologicalReaction direction="left-to-right" evidence="12">
        <dbReference type="Rhea" id="RHEA:41597"/>
    </physiologicalReaction>
</comment>
<evidence type="ECO:0000256" key="17">
    <source>
        <dbReference type="ARBA" id="ARBA00048611"/>
    </source>
</evidence>
<accession>A0A9X0CHT8</accession>
<evidence type="ECO:0000256" key="10">
    <source>
        <dbReference type="ARBA" id="ARBA00047672"/>
    </source>
</evidence>
<evidence type="ECO:0000256" key="20">
    <source>
        <dbReference type="ARBA" id="ARBA00049151"/>
    </source>
</evidence>
<comment type="catalytic activity">
    <reaction evidence="13">
        <text>(11R)-hydroxy-(5Z,8Z,12E,14Z)-eicosatetraenoate + NAD(+) = 11-oxo-(5Z,8Z,12E,14Z)-eicosatetraenoate + NADH + H(+)</text>
        <dbReference type="Rhea" id="RHEA:48640"/>
        <dbReference type="ChEBI" id="CHEBI:15378"/>
        <dbReference type="ChEBI" id="CHEBI:57540"/>
        <dbReference type="ChEBI" id="CHEBI:57945"/>
        <dbReference type="ChEBI" id="CHEBI:78836"/>
        <dbReference type="ChEBI" id="CHEBI:90697"/>
    </reaction>
    <physiologicalReaction direction="left-to-right" evidence="13">
        <dbReference type="Rhea" id="RHEA:48641"/>
    </physiologicalReaction>
</comment>
<dbReference type="GO" id="GO:0016404">
    <property type="term" value="F:15-hydroxyprostaglandin dehydrogenase (NAD+) activity"/>
    <property type="evidence" value="ECO:0007669"/>
    <property type="project" value="UniProtKB-EC"/>
</dbReference>
<evidence type="ECO:0000256" key="14">
    <source>
        <dbReference type="ARBA" id="ARBA00048170"/>
    </source>
</evidence>
<dbReference type="EMBL" id="MU827781">
    <property type="protein sequence ID" value="KAJ7337177.1"/>
    <property type="molecule type" value="Genomic_DNA"/>
</dbReference>
<dbReference type="InterPro" id="IPR036291">
    <property type="entry name" value="NAD(P)-bd_dom_sf"/>
</dbReference>
<dbReference type="EC" id="1.1.1.232" evidence="4"/>
<evidence type="ECO:0000256" key="7">
    <source>
        <dbReference type="ARBA" id="ARBA00042026"/>
    </source>
</evidence>
<dbReference type="EC" id="1.1.1.141" evidence="3"/>
<dbReference type="Gene3D" id="3.40.50.720">
    <property type="entry name" value="NAD(P)-binding Rossmann-like Domain"/>
    <property type="match status" value="1"/>
</dbReference>
<evidence type="ECO:0000256" key="12">
    <source>
        <dbReference type="ARBA" id="ARBA00048140"/>
    </source>
</evidence>
<comment type="catalytic activity">
    <reaction evidence="11">
        <text>14-hydroxy-(4Z,7Z,10Z,12E,16Z,19Z)-docosahexaenoate + NAD(+) = 14-oxo-(4Z,7Z,10Z,12E,16Z,19Z)-docosahexaenoate + NADH + H(+)</text>
        <dbReference type="Rhea" id="RHEA:48952"/>
        <dbReference type="ChEBI" id="CHEBI:15378"/>
        <dbReference type="ChEBI" id="CHEBI:57540"/>
        <dbReference type="ChEBI" id="CHEBI:57945"/>
        <dbReference type="ChEBI" id="CHEBI:90866"/>
        <dbReference type="ChEBI" id="CHEBI:90867"/>
    </reaction>
    <physiologicalReaction direction="left-to-right" evidence="11">
        <dbReference type="Rhea" id="RHEA:48953"/>
    </physiologicalReaction>
</comment>
<comment type="similarity">
    <text evidence="1 22">Belongs to the short-chain dehydrogenases/reductases (SDR) family.</text>
</comment>
<comment type="catalytic activity">
    <reaction evidence="21">
        <text>resolvin E1 + NAD(+) = 18-oxo-resolvin E1 + NADH + H(+)</text>
        <dbReference type="Rhea" id="RHEA:49244"/>
        <dbReference type="ChEBI" id="CHEBI:15378"/>
        <dbReference type="ChEBI" id="CHEBI:57540"/>
        <dbReference type="ChEBI" id="CHEBI:57945"/>
        <dbReference type="ChEBI" id="CHEBI:91000"/>
        <dbReference type="ChEBI" id="CHEBI:91001"/>
    </reaction>
    <physiologicalReaction direction="left-to-right" evidence="21">
        <dbReference type="Rhea" id="RHEA:49245"/>
    </physiologicalReaction>
</comment>
<evidence type="ECO:0000256" key="6">
    <source>
        <dbReference type="ARBA" id="ARBA00041812"/>
    </source>
</evidence>
<evidence type="ECO:0000256" key="21">
    <source>
        <dbReference type="ARBA" id="ARBA00049188"/>
    </source>
</evidence>
<evidence type="ECO:0000256" key="13">
    <source>
        <dbReference type="ARBA" id="ARBA00048144"/>
    </source>
</evidence>
<evidence type="ECO:0000256" key="11">
    <source>
        <dbReference type="ARBA" id="ARBA00048008"/>
    </source>
</evidence>
<comment type="catalytic activity">
    <reaction evidence="10">
        <text>resolvin D1 + NAD(+) = 8-oxoresolvin D1 + NADH + H(+)</text>
        <dbReference type="Rhea" id="RHEA:50124"/>
        <dbReference type="ChEBI" id="CHEBI:15378"/>
        <dbReference type="ChEBI" id="CHEBI:57540"/>
        <dbReference type="ChEBI" id="CHEBI:57945"/>
        <dbReference type="ChEBI" id="CHEBI:132079"/>
        <dbReference type="ChEBI" id="CHEBI:132080"/>
    </reaction>
    <physiologicalReaction direction="left-to-right" evidence="10">
        <dbReference type="Rhea" id="RHEA:50125"/>
    </physiologicalReaction>
</comment>
<gene>
    <name evidence="23" type="ORF">OS493_010031</name>
</gene>